<accession>A0A409XIU2</accession>
<comment type="caution">
    <text evidence="1">The sequence shown here is derived from an EMBL/GenBank/DDBJ whole genome shotgun (WGS) entry which is preliminary data.</text>
</comment>
<sequence length="77" mass="8391">MSPSPSPISTLDQELRGYKARFVQAESVPIDEYVIDQLAEALCVVAWKLPTTVAPASISTDIGVRVCILYESNDAIH</sequence>
<evidence type="ECO:0000313" key="1">
    <source>
        <dbReference type="EMBL" id="PPQ90670.1"/>
    </source>
</evidence>
<keyword evidence="2" id="KW-1185">Reference proteome</keyword>
<name>A0A409XIU2_PSICY</name>
<organism evidence="1 2">
    <name type="scientific">Psilocybe cyanescens</name>
    <dbReference type="NCBI Taxonomy" id="93625"/>
    <lineage>
        <taxon>Eukaryota</taxon>
        <taxon>Fungi</taxon>
        <taxon>Dikarya</taxon>
        <taxon>Basidiomycota</taxon>
        <taxon>Agaricomycotina</taxon>
        <taxon>Agaricomycetes</taxon>
        <taxon>Agaricomycetidae</taxon>
        <taxon>Agaricales</taxon>
        <taxon>Agaricineae</taxon>
        <taxon>Strophariaceae</taxon>
        <taxon>Psilocybe</taxon>
    </lineage>
</organism>
<dbReference type="EMBL" id="NHYD01001575">
    <property type="protein sequence ID" value="PPQ90670.1"/>
    <property type="molecule type" value="Genomic_DNA"/>
</dbReference>
<reference evidence="1 2" key="1">
    <citation type="journal article" date="2018" name="Evol. Lett.">
        <title>Horizontal gene cluster transfer increased hallucinogenic mushroom diversity.</title>
        <authorList>
            <person name="Reynolds H.T."/>
            <person name="Vijayakumar V."/>
            <person name="Gluck-Thaler E."/>
            <person name="Korotkin H.B."/>
            <person name="Matheny P.B."/>
            <person name="Slot J.C."/>
        </authorList>
    </citation>
    <scope>NUCLEOTIDE SEQUENCE [LARGE SCALE GENOMIC DNA]</scope>
    <source>
        <strain evidence="1 2">2631</strain>
    </source>
</reference>
<gene>
    <name evidence="1" type="ORF">CVT25_004706</name>
</gene>
<dbReference type="InParanoid" id="A0A409XIU2"/>
<dbReference type="Proteomes" id="UP000283269">
    <property type="component" value="Unassembled WGS sequence"/>
</dbReference>
<proteinExistence type="predicted"/>
<protein>
    <submittedName>
        <fullName evidence="1">Uncharacterized protein</fullName>
    </submittedName>
</protein>
<dbReference type="AlphaFoldDB" id="A0A409XIU2"/>
<evidence type="ECO:0000313" key="2">
    <source>
        <dbReference type="Proteomes" id="UP000283269"/>
    </source>
</evidence>